<dbReference type="EMBL" id="QXGC01002087">
    <property type="protein sequence ID" value="KAE9191010.1"/>
    <property type="molecule type" value="Genomic_DNA"/>
</dbReference>
<sequence>MRQTHVGDTRWGHFGALCLSAPTAVQTVQSAQFGGSQAYRGCTACVLGSGDPFSHDS</sequence>
<dbReference type="EMBL" id="QXGE01001712">
    <property type="protein sequence ID" value="KAE9289180.1"/>
    <property type="molecule type" value="Genomic_DNA"/>
</dbReference>
<accession>A0A6A3RPX8</accession>
<dbReference type="Proteomes" id="UP000486351">
    <property type="component" value="Unassembled WGS sequence"/>
</dbReference>
<evidence type="ECO:0000313" key="3">
    <source>
        <dbReference type="EMBL" id="KAE9085404.1"/>
    </source>
</evidence>
<evidence type="ECO:0000313" key="19">
    <source>
        <dbReference type="Proteomes" id="UP000486351"/>
    </source>
</evidence>
<comment type="caution">
    <text evidence="4">The sequence shown here is derived from an EMBL/GenBank/DDBJ whole genome shotgun (WGS) entry which is preliminary data.</text>
</comment>
<dbReference type="Proteomes" id="UP000437068">
    <property type="component" value="Unassembled WGS sequence"/>
</dbReference>
<evidence type="ECO:0000313" key="18">
    <source>
        <dbReference type="Proteomes" id="UP000476176"/>
    </source>
</evidence>
<evidence type="ECO:0000313" key="15">
    <source>
        <dbReference type="Proteomes" id="UP000440732"/>
    </source>
</evidence>
<dbReference type="EMBL" id="QXGA01000874">
    <property type="protein sequence ID" value="KAE9137589.1"/>
    <property type="molecule type" value="Genomic_DNA"/>
</dbReference>
<evidence type="ECO:0000313" key="11">
    <source>
        <dbReference type="Proteomes" id="UP000429523"/>
    </source>
</evidence>
<dbReference type="Proteomes" id="UP000476176">
    <property type="component" value="Unassembled WGS sequence"/>
</dbReference>
<evidence type="ECO:0000313" key="13">
    <source>
        <dbReference type="Proteomes" id="UP000437068"/>
    </source>
</evidence>
<dbReference type="EMBL" id="QXGD01000974">
    <property type="protein sequence ID" value="KAE9218596.1"/>
    <property type="molecule type" value="Genomic_DNA"/>
</dbReference>
<evidence type="ECO:0000313" key="17">
    <source>
        <dbReference type="Proteomes" id="UP000460718"/>
    </source>
</evidence>
<evidence type="ECO:0000313" key="6">
    <source>
        <dbReference type="EMBL" id="KAE9191010.1"/>
    </source>
</evidence>
<dbReference type="Proteomes" id="UP000429523">
    <property type="component" value="Unassembled WGS sequence"/>
</dbReference>
<evidence type="ECO:0000313" key="4">
    <source>
        <dbReference type="EMBL" id="KAE9100649.1"/>
    </source>
</evidence>
<keyword evidence="12" id="KW-1185">Reference proteome</keyword>
<organism evidence="4 16">
    <name type="scientific">Phytophthora fragariae</name>
    <dbReference type="NCBI Taxonomy" id="53985"/>
    <lineage>
        <taxon>Eukaryota</taxon>
        <taxon>Sar</taxon>
        <taxon>Stramenopiles</taxon>
        <taxon>Oomycota</taxon>
        <taxon>Peronosporomycetes</taxon>
        <taxon>Peronosporales</taxon>
        <taxon>Peronosporaceae</taxon>
        <taxon>Phytophthora</taxon>
    </lineage>
</organism>
<dbReference type="EMBL" id="QXGF01000714">
    <property type="protein sequence ID" value="KAE8936489.1"/>
    <property type="molecule type" value="Genomic_DNA"/>
</dbReference>
<evidence type="ECO:0000313" key="8">
    <source>
        <dbReference type="EMBL" id="KAE9218596.1"/>
    </source>
</evidence>
<dbReference type="EMBL" id="QXFW01000897">
    <property type="protein sequence ID" value="KAE9000666.1"/>
    <property type="molecule type" value="Genomic_DNA"/>
</dbReference>
<name>A0A6A3RPX8_9STRA</name>
<dbReference type="Proteomes" id="UP000440732">
    <property type="component" value="Unassembled WGS sequence"/>
</dbReference>
<evidence type="ECO:0000313" key="16">
    <source>
        <dbReference type="Proteomes" id="UP000441208"/>
    </source>
</evidence>
<dbReference type="EMBL" id="QXFX01001746">
    <property type="protein sequence ID" value="KAE9085404.1"/>
    <property type="molecule type" value="Genomic_DNA"/>
</dbReference>
<dbReference type="AlphaFoldDB" id="A0A6A3RPX8"/>
<dbReference type="Proteomes" id="UP000440367">
    <property type="component" value="Unassembled WGS sequence"/>
</dbReference>
<evidence type="ECO:0000313" key="20">
    <source>
        <dbReference type="Proteomes" id="UP000488956"/>
    </source>
</evidence>
<dbReference type="EMBL" id="QXFY01000861">
    <property type="protein sequence ID" value="KAE9334119.1"/>
    <property type="molecule type" value="Genomic_DNA"/>
</dbReference>
<evidence type="ECO:0000313" key="1">
    <source>
        <dbReference type="EMBL" id="KAE8936489.1"/>
    </source>
</evidence>
<dbReference type="Proteomes" id="UP000460718">
    <property type="component" value="Unassembled WGS sequence"/>
</dbReference>
<evidence type="ECO:0000313" key="9">
    <source>
        <dbReference type="EMBL" id="KAE9289180.1"/>
    </source>
</evidence>
<evidence type="ECO:0000313" key="14">
    <source>
        <dbReference type="Proteomes" id="UP000440367"/>
    </source>
</evidence>
<evidence type="ECO:0000313" key="12">
    <source>
        <dbReference type="Proteomes" id="UP000433483"/>
    </source>
</evidence>
<proteinExistence type="predicted"/>
<reference evidence="11 12" key="1">
    <citation type="submission" date="2018-08" db="EMBL/GenBank/DDBJ databases">
        <title>Genomic investigation of the strawberry pathogen Phytophthora fragariae indicates pathogenicity is determined by transcriptional variation in three key races.</title>
        <authorList>
            <person name="Adams T.M."/>
            <person name="Armitage A.D."/>
            <person name="Sobczyk M.K."/>
            <person name="Bates H.J."/>
            <person name="Dunwell J.M."/>
            <person name="Nellist C.F."/>
            <person name="Harrison R.J."/>
        </authorList>
    </citation>
    <scope>NUCLEOTIDE SEQUENCE [LARGE SCALE GENOMIC DNA]</scope>
    <source>
        <strain evidence="9 13">A4</strain>
        <strain evidence="8 14">BC-1</strain>
        <strain evidence="6 18">BC-23</strain>
        <strain evidence="7 12">NOV-27</strain>
        <strain evidence="5 15">NOV-5</strain>
        <strain evidence="4 16">NOV-71</strain>
        <strain evidence="10 19">NOV-77</strain>
        <strain evidence="1 11">NOV-9</strain>
        <strain evidence="3 20">ONT-3</strain>
        <strain evidence="2 17">SCRP245</strain>
    </source>
</reference>
<evidence type="ECO:0000313" key="7">
    <source>
        <dbReference type="EMBL" id="KAE9201255.1"/>
    </source>
</evidence>
<dbReference type="Proteomes" id="UP000488956">
    <property type="component" value="Unassembled WGS sequence"/>
</dbReference>
<evidence type="ECO:0000313" key="2">
    <source>
        <dbReference type="EMBL" id="KAE9000666.1"/>
    </source>
</evidence>
<evidence type="ECO:0000313" key="5">
    <source>
        <dbReference type="EMBL" id="KAE9137589.1"/>
    </source>
</evidence>
<dbReference type="Proteomes" id="UP000441208">
    <property type="component" value="Unassembled WGS sequence"/>
</dbReference>
<gene>
    <name evidence="9" type="ORF">PF001_g20167</name>
    <name evidence="8" type="ORF">PF002_g16457</name>
    <name evidence="6" type="ORF">PF004_g21727</name>
    <name evidence="7" type="ORF">PF005_g15026</name>
    <name evidence="5" type="ORF">PF006_g14146</name>
    <name evidence="4" type="ORF">PF007_g15426</name>
    <name evidence="10" type="ORF">PF008_g14121</name>
    <name evidence="1" type="ORF">PF009_g13586</name>
    <name evidence="3" type="ORF">PF010_g20470</name>
    <name evidence="2" type="ORF">PF011_g14080</name>
</gene>
<dbReference type="EMBL" id="QXFZ01000944">
    <property type="protein sequence ID" value="KAE9100649.1"/>
    <property type="molecule type" value="Genomic_DNA"/>
</dbReference>
<dbReference type="EMBL" id="QXGB01000914">
    <property type="protein sequence ID" value="KAE9201255.1"/>
    <property type="molecule type" value="Genomic_DNA"/>
</dbReference>
<dbReference type="Proteomes" id="UP000433483">
    <property type="component" value="Unassembled WGS sequence"/>
</dbReference>
<protein>
    <submittedName>
        <fullName evidence="4">Uncharacterized protein</fullName>
    </submittedName>
</protein>
<evidence type="ECO:0000313" key="10">
    <source>
        <dbReference type="EMBL" id="KAE9334119.1"/>
    </source>
</evidence>